<feature type="binding site" evidence="5">
    <location>
        <begin position="103"/>
        <end position="110"/>
    </location>
    <ligand>
        <name>ATP</name>
        <dbReference type="ChEBI" id="CHEBI:30616"/>
    </ligand>
</feature>
<keyword evidence="5" id="KW-0505">Motor protein</keyword>
<dbReference type="InterPro" id="IPR027640">
    <property type="entry name" value="Kinesin-like_fam"/>
</dbReference>
<dbReference type="GO" id="GO:0008017">
    <property type="term" value="F:microtubule binding"/>
    <property type="evidence" value="ECO:0007669"/>
    <property type="project" value="InterPro"/>
</dbReference>
<keyword evidence="3 5" id="KW-0067">ATP-binding</keyword>
<dbReference type="Pfam" id="PF00225">
    <property type="entry name" value="Kinesin"/>
    <property type="match status" value="1"/>
</dbReference>
<dbReference type="InterPro" id="IPR036961">
    <property type="entry name" value="Kinesin_motor_dom_sf"/>
</dbReference>
<dbReference type="GO" id="GO:0003777">
    <property type="term" value="F:microtubule motor activity"/>
    <property type="evidence" value="ECO:0007669"/>
    <property type="project" value="InterPro"/>
</dbReference>
<dbReference type="InterPro" id="IPR027417">
    <property type="entry name" value="P-loop_NTPase"/>
</dbReference>
<keyword evidence="2 5" id="KW-0547">Nucleotide-binding</keyword>
<dbReference type="PANTHER" id="PTHR47968:SF65">
    <property type="entry name" value="KINESIN MOTOR DOMAIN-CONTAINING PROTEIN"/>
    <property type="match status" value="1"/>
</dbReference>
<proteinExistence type="inferred from homology"/>
<feature type="domain" description="Kinesin motor" evidence="7">
    <location>
        <begin position="4"/>
        <end position="291"/>
    </location>
</feature>
<dbReference type="GO" id="GO:0005524">
    <property type="term" value="F:ATP binding"/>
    <property type="evidence" value="ECO:0007669"/>
    <property type="project" value="UniProtKB-UniRule"/>
</dbReference>
<dbReference type="AlphaFoldDB" id="A0A5E4R2A7"/>
<dbReference type="SMART" id="SM00129">
    <property type="entry name" value="KISc"/>
    <property type="match status" value="1"/>
</dbReference>
<dbReference type="GO" id="GO:0007018">
    <property type="term" value="P:microtubule-based movement"/>
    <property type="evidence" value="ECO:0007669"/>
    <property type="project" value="InterPro"/>
</dbReference>
<evidence type="ECO:0000256" key="6">
    <source>
        <dbReference type="SAM" id="MobiDB-lite"/>
    </source>
</evidence>
<gene>
    <name evidence="8" type="ORF">LSINAPIS_LOCUS13953</name>
</gene>
<organism evidence="8 9">
    <name type="scientific">Leptidea sinapis</name>
    <dbReference type="NCBI Taxonomy" id="189913"/>
    <lineage>
        <taxon>Eukaryota</taxon>
        <taxon>Metazoa</taxon>
        <taxon>Ecdysozoa</taxon>
        <taxon>Arthropoda</taxon>
        <taxon>Hexapoda</taxon>
        <taxon>Insecta</taxon>
        <taxon>Pterygota</taxon>
        <taxon>Neoptera</taxon>
        <taxon>Endopterygota</taxon>
        <taxon>Lepidoptera</taxon>
        <taxon>Glossata</taxon>
        <taxon>Ditrysia</taxon>
        <taxon>Papilionoidea</taxon>
        <taxon>Pieridae</taxon>
        <taxon>Dismorphiinae</taxon>
        <taxon>Leptidea</taxon>
    </lineage>
</organism>
<sequence length="794" mass="90717">MPGNIKVVVRVRPTNEKEKDQNNRIVVDVVDDHVVVFDPKEDPPFYFHGAKQPIPKRANKDLKFVFDHVYTHDATNYDIFETTTKEMLSSLMEGYNCSVFAYGATGAGKTYTMIGSKEHPGITYLTMEHLFYSINSFEQDREFDARVSYIEVYNENVYDLLKPSSTPLQIREDSKYGVTVAGLTLNNIRTARELLNVLEDGNKNRKQQPTEANPDSSRSHAVFQVYIKMKFKTRVQIRMKLSMIDLAGSERASATASIGERLSESTSINKSLLSLGNCINKLAAGIAYIPYSCKKNIVDGNMKLSQYVKITEELKKKVKELEAKLSLSSVTAMKKLDLNWDKRKREWRSRIESEELAFGVLEERLLSVMRQQRVLALRQRLRKLTFSHVAELAHRSSFESINQTITEDLPRHNRITEHYAKHSALLEATLMKIWTEWDTSRKRLKQLYDAALAEFPDLMDFVEKLKQKSEVRHVKASDELSYRLLSIENQELSAVTDYNSEMIALVKKLYLTLKGYDKAPPSLTAEYTELMKKAAAAEKISWLDDEIENKKDIKYFSSVDIKKPSISLDCFEDLSKILDIKTKSYDLRNIENLEPLNTLQGTIELQNNESIIIMNDSPEIINSEKAFNIPKKKTKEMNTVNVENLDIDNKKLPLVMTNKMEVWIKPTAKVQPTALSTKRELNDKTETFDKQQNRAKILKPVVGRAIPMRRHAAQPAKPVGGFGSTVSRDCTSVTRTIQAKKLTANQRNAAVNERSVGLKALRARERIQSHPYSRPTASNTSKRLNSHNKENNNN</sequence>
<evidence type="ECO:0000256" key="5">
    <source>
        <dbReference type="PROSITE-ProRule" id="PRU00283"/>
    </source>
</evidence>
<dbReference type="SUPFAM" id="SSF52540">
    <property type="entry name" value="P-loop containing nucleoside triphosphate hydrolases"/>
    <property type="match status" value="1"/>
</dbReference>
<protein>
    <recommendedName>
        <fullName evidence="7">Kinesin motor domain-containing protein</fullName>
    </recommendedName>
</protein>
<evidence type="ECO:0000259" key="7">
    <source>
        <dbReference type="PROSITE" id="PS50067"/>
    </source>
</evidence>
<dbReference type="PRINTS" id="PR00380">
    <property type="entry name" value="KINESINHEAVY"/>
</dbReference>
<dbReference type="EMBL" id="FZQP02006830">
    <property type="protein sequence ID" value="VVD04131.1"/>
    <property type="molecule type" value="Genomic_DNA"/>
</dbReference>
<keyword evidence="4" id="KW-0206">Cytoskeleton</keyword>
<dbReference type="GO" id="GO:0015630">
    <property type="term" value="C:microtubule cytoskeleton"/>
    <property type="evidence" value="ECO:0007669"/>
    <property type="project" value="UniProtKB-ARBA"/>
</dbReference>
<evidence type="ECO:0000313" key="8">
    <source>
        <dbReference type="EMBL" id="VVD04131.1"/>
    </source>
</evidence>
<keyword evidence="9" id="KW-1185">Reference proteome</keyword>
<evidence type="ECO:0000256" key="3">
    <source>
        <dbReference type="ARBA" id="ARBA00022840"/>
    </source>
</evidence>
<dbReference type="Proteomes" id="UP000324832">
    <property type="component" value="Unassembled WGS sequence"/>
</dbReference>
<feature type="region of interest" description="Disordered" evidence="6">
    <location>
        <begin position="762"/>
        <end position="794"/>
    </location>
</feature>
<evidence type="ECO:0000256" key="2">
    <source>
        <dbReference type="ARBA" id="ARBA00022741"/>
    </source>
</evidence>
<dbReference type="PANTHER" id="PTHR47968">
    <property type="entry name" value="CENTROMERE PROTEIN E"/>
    <property type="match status" value="1"/>
</dbReference>
<name>A0A5E4R2A7_9NEOP</name>
<dbReference type="Gene3D" id="3.40.850.10">
    <property type="entry name" value="Kinesin motor domain"/>
    <property type="match status" value="1"/>
</dbReference>
<comment type="similarity">
    <text evidence="5">Belongs to the TRAFAC class myosin-kinesin ATPase superfamily. Kinesin family.</text>
</comment>
<evidence type="ECO:0000256" key="1">
    <source>
        <dbReference type="ARBA" id="ARBA00004245"/>
    </source>
</evidence>
<reference evidence="8 9" key="1">
    <citation type="submission" date="2017-07" db="EMBL/GenBank/DDBJ databases">
        <authorList>
            <person name="Talla V."/>
            <person name="Backstrom N."/>
        </authorList>
    </citation>
    <scope>NUCLEOTIDE SEQUENCE [LARGE SCALE GENOMIC DNA]</scope>
</reference>
<comment type="subcellular location">
    <subcellularLocation>
        <location evidence="1">Cytoplasm</location>
        <location evidence="1">Cytoskeleton</location>
    </subcellularLocation>
</comment>
<evidence type="ECO:0000313" key="9">
    <source>
        <dbReference type="Proteomes" id="UP000324832"/>
    </source>
</evidence>
<dbReference type="PROSITE" id="PS50067">
    <property type="entry name" value="KINESIN_MOTOR_2"/>
    <property type="match status" value="1"/>
</dbReference>
<accession>A0A5E4R2A7</accession>
<dbReference type="InterPro" id="IPR001752">
    <property type="entry name" value="Kinesin_motor_dom"/>
</dbReference>
<keyword evidence="4" id="KW-0963">Cytoplasm</keyword>
<evidence type="ECO:0000256" key="4">
    <source>
        <dbReference type="ARBA" id="ARBA00023212"/>
    </source>
</evidence>